<dbReference type="FunFam" id="3.30.70.270:FF:000003">
    <property type="entry name" value="Transposon Ty3-G Gag-Pol polyprotein"/>
    <property type="match status" value="1"/>
</dbReference>
<feature type="domain" description="Reverse transcriptase" evidence="1">
    <location>
        <begin position="1"/>
        <end position="135"/>
    </location>
</feature>
<reference evidence="3" key="1">
    <citation type="submission" date="2019-12" db="UniProtKB">
        <authorList>
            <consortium name="WormBaseParasite"/>
        </authorList>
    </citation>
    <scope>IDENTIFICATION</scope>
</reference>
<dbReference type="InterPro" id="IPR050951">
    <property type="entry name" value="Retrovirus_Pol_polyprotein"/>
</dbReference>
<keyword evidence="2" id="KW-1185">Reference proteome</keyword>
<protein>
    <submittedName>
        <fullName evidence="3">Reverse transcriptase domain-containing protein</fullName>
    </submittedName>
</protein>
<dbReference type="STRING" id="70415.A0A5S6QFZ0"/>
<dbReference type="InterPro" id="IPR043128">
    <property type="entry name" value="Rev_trsase/Diguanyl_cyclase"/>
</dbReference>
<dbReference type="PROSITE" id="PS50878">
    <property type="entry name" value="RT_POL"/>
    <property type="match status" value="1"/>
</dbReference>
<evidence type="ECO:0000313" key="2">
    <source>
        <dbReference type="Proteomes" id="UP000046395"/>
    </source>
</evidence>
<dbReference type="WBParaSite" id="TMUE_2000006104.1">
    <property type="protein sequence ID" value="TMUE_2000006104.1"/>
    <property type="gene ID" value="WBGene00299474"/>
</dbReference>
<dbReference type="PANTHER" id="PTHR37984:SF5">
    <property type="entry name" value="PROTEIN NYNRIN-LIKE"/>
    <property type="match status" value="1"/>
</dbReference>
<proteinExistence type="predicted"/>
<organism evidence="2 3">
    <name type="scientific">Trichuris muris</name>
    <name type="common">Mouse whipworm</name>
    <dbReference type="NCBI Taxonomy" id="70415"/>
    <lineage>
        <taxon>Eukaryota</taxon>
        <taxon>Metazoa</taxon>
        <taxon>Ecdysozoa</taxon>
        <taxon>Nematoda</taxon>
        <taxon>Enoplea</taxon>
        <taxon>Dorylaimia</taxon>
        <taxon>Trichinellida</taxon>
        <taxon>Trichuridae</taxon>
        <taxon>Trichuris</taxon>
    </lineage>
</organism>
<dbReference type="CDD" id="cd01647">
    <property type="entry name" value="RT_LTR"/>
    <property type="match status" value="1"/>
</dbReference>
<dbReference type="Proteomes" id="UP000046395">
    <property type="component" value="Unassembled WGS sequence"/>
</dbReference>
<sequence length="156" mass="17759">MDSYPIPRPEDLHALNGGKNTPSLTWLMPIYKWNSMTNRKSWSRSIRRKGYADITGFPLGQSAPGIFQNVMDTMLTGIPRAVAYLDDIILTGSTNEEHWSTLETVLSRLVEFGFRVKREKCKFFEDEVEYLGHIISAEGVRADPKKAEAIRLMQPP</sequence>
<dbReference type="AlphaFoldDB" id="A0A5S6QFZ0"/>
<evidence type="ECO:0000313" key="3">
    <source>
        <dbReference type="WBParaSite" id="TMUE_2000006104.1"/>
    </source>
</evidence>
<dbReference type="PANTHER" id="PTHR37984">
    <property type="entry name" value="PROTEIN CBG26694"/>
    <property type="match status" value="1"/>
</dbReference>
<dbReference type="Gene3D" id="3.30.70.270">
    <property type="match status" value="1"/>
</dbReference>
<name>A0A5S6QFZ0_TRIMR</name>
<evidence type="ECO:0000259" key="1">
    <source>
        <dbReference type="PROSITE" id="PS50878"/>
    </source>
</evidence>
<accession>A0A5S6QFZ0</accession>
<dbReference type="SUPFAM" id="SSF56672">
    <property type="entry name" value="DNA/RNA polymerases"/>
    <property type="match status" value="1"/>
</dbReference>
<dbReference type="InterPro" id="IPR000477">
    <property type="entry name" value="RT_dom"/>
</dbReference>
<dbReference type="InterPro" id="IPR043502">
    <property type="entry name" value="DNA/RNA_pol_sf"/>
</dbReference>
<dbReference type="Pfam" id="PF00078">
    <property type="entry name" value="RVT_1"/>
    <property type="match status" value="1"/>
</dbReference>